<dbReference type="SUPFAM" id="SSF51735">
    <property type="entry name" value="NAD(P)-binding Rossmann-fold domains"/>
    <property type="match status" value="1"/>
</dbReference>
<evidence type="ECO:0000313" key="1">
    <source>
        <dbReference type="EMBL" id="NSL86992.1"/>
    </source>
</evidence>
<gene>
    <name evidence="1" type="ORF">ECE50_009135</name>
</gene>
<proteinExistence type="predicted"/>
<comment type="caution">
    <text evidence="1">The sequence shown here is derived from an EMBL/GenBank/DDBJ whole genome shotgun (WGS) entry which is preliminary data.</text>
</comment>
<dbReference type="Pfam" id="PF02423">
    <property type="entry name" value="OCD_Mu_crystall"/>
    <property type="match status" value="1"/>
</dbReference>
<reference evidence="1" key="1">
    <citation type="submission" date="2020-05" db="EMBL/GenBank/DDBJ databases">
        <title>Chitinophaga laudate sp. nov., isolated from a tropical peat swamp.</title>
        <authorList>
            <person name="Goh C.B.S."/>
            <person name="Lee M.S."/>
            <person name="Parimannan S."/>
            <person name="Pasbakhsh P."/>
            <person name="Yule C.M."/>
            <person name="Rajandas H."/>
            <person name="Loke S."/>
            <person name="Croft L."/>
            <person name="Tan J.B.L."/>
        </authorList>
    </citation>
    <scope>NUCLEOTIDE SEQUENCE</scope>
    <source>
        <strain evidence="1">Mgbs1</strain>
    </source>
</reference>
<dbReference type="PANTHER" id="PTHR13812">
    <property type="entry name" value="KETIMINE REDUCTASE MU-CRYSTALLIN"/>
    <property type="match status" value="1"/>
</dbReference>
<evidence type="ECO:0000313" key="2">
    <source>
        <dbReference type="Proteomes" id="UP000281028"/>
    </source>
</evidence>
<name>A0A3S1JJ61_9BACT</name>
<dbReference type="InterPro" id="IPR003462">
    <property type="entry name" value="ODC_Mu_crystall"/>
</dbReference>
<accession>A0A3S1JJ61</accession>
<dbReference type="AlphaFoldDB" id="A0A3S1JJ61"/>
<dbReference type="InterPro" id="IPR023401">
    <property type="entry name" value="ODC_N"/>
</dbReference>
<dbReference type="InterPro" id="IPR036291">
    <property type="entry name" value="NAD(P)-bd_dom_sf"/>
</dbReference>
<dbReference type="PIRSF" id="PIRSF001439">
    <property type="entry name" value="CryM"/>
    <property type="match status" value="1"/>
</dbReference>
<dbReference type="Proteomes" id="UP000281028">
    <property type="component" value="Unassembled WGS sequence"/>
</dbReference>
<dbReference type="RefSeq" id="WP_127035449.1">
    <property type="nucleotide sequence ID" value="NZ_JAABOK010000001.1"/>
</dbReference>
<dbReference type="Gene3D" id="3.30.1780.10">
    <property type="entry name" value="ornithine cyclodeaminase, domain 1"/>
    <property type="match status" value="1"/>
</dbReference>
<dbReference type="PANTHER" id="PTHR13812:SF19">
    <property type="entry name" value="KETIMINE REDUCTASE MU-CRYSTALLIN"/>
    <property type="match status" value="1"/>
</dbReference>
<dbReference type="OrthoDB" id="9792005at2"/>
<dbReference type="Gene3D" id="3.40.50.720">
    <property type="entry name" value="NAD(P)-binding Rossmann-like Domain"/>
    <property type="match status" value="1"/>
</dbReference>
<organism evidence="1 2">
    <name type="scientific">Chitinophaga solisilvae</name>
    <dbReference type="NCBI Taxonomy" id="1233460"/>
    <lineage>
        <taxon>Bacteria</taxon>
        <taxon>Pseudomonadati</taxon>
        <taxon>Bacteroidota</taxon>
        <taxon>Chitinophagia</taxon>
        <taxon>Chitinophagales</taxon>
        <taxon>Chitinophagaceae</taxon>
        <taxon>Chitinophaga</taxon>
    </lineage>
</organism>
<dbReference type="GO" id="GO:0005737">
    <property type="term" value="C:cytoplasm"/>
    <property type="evidence" value="ECO:0007669"/>
    <property type="project" value="TreeGrafter"/>
</dbReference>
<sequence length="323" mass="35771">MLYLNADNIKEIGTAWDVLTGVIENSVHALNQNDFSQPIKPYLRYGDAKNRIIAMPAYVGGNAPLAGIKWIASFPDNIYKNKLRANSVTILNEHDSGVPICVINTSLISAVRTAAVSGVLIKEYIKVSDKNRDLHVSINGFGPIGRTHLQMVTSLLGDRIEKIYLYDINGIDIDTIDSAYKHKVVVASSWEEGYAVSNIYITCTVSDSPYVDKPPVKGSLQLNVSLRDYKTSIRQYIDVMVVDDWDEVCRQNTDIENMHKQVGLQKSDTVSIADVVCREALKGQDESAVFMFNPMGMAIFDIAIGGYYYQEAMSKGVGSIMPN</sequence>
<dbReference type="EMBL" id="RIAR02000001">
    <property type="protein sequence ID" value="NSL86992.1"/>
    <property type="molecule type" value="Genomic_DNA"/>
</dbReference>
<protein>
    <submittedName>
        <fullName evidence="1">2,3-diaminopropionate biosynthesis protein SbnB</fullName>
    </submittedName>
</protein>
<keyword evidence="2" id="KW-1185">Reference proteome</keyword>